<dbReference type="AlphaFoldDB" id="A0AAP0IKX5"/>
<evidence type="ECO:0000256" key="1">
    <source>
        <dbReference type="SAM" id="Coils"/>
    </source>
</evidence>
<gene>
    <name evidence="4" type="ORF">Sjap_015947</name>
</gene>
<dbReference type="InterPro" id="IPR056070">
    <property type="entry name" value="DUF7653"/>
</dbReference>
<feature type="region of interest" description="Disordered" evidence="2">
    <location>
        <begin position="1"/>
        <end position="71"/>
    </location>
</feature>
<sequence length="926" mass="106175">MKKLFSFRSSAQNNEKGCGDAPVGSNGGSTDQGSRKSLNSSGNAKNLFSRPKTNEPRNQNTDPNSLLQRSRSFSSSSVFRGSVLGERTWNILVIVVVVVVMLKGSHDSSINTAHSTTPVPLRCGLARLAHVSNKVLDLYIDGEQDDGLKNSKTESSFVKSSSSNENAKGWRPPRVRSTGVASPTGVCGERVRSFSFREVKDACNQFPTRNLMRNELGCENKQELAGNVVERLSEVFPQEMRTKSWDFDVETPITVEDALVGYLNSHHDSNSDEVMQKTCLSDTISGTKRFCHGKDASCLQKLNHFLEDECTYIACMEEDDNELHRKVKEAEEKVLMLSKEHEQESIVQYCVPSVSELLQTIRDISEERRSLALDVLGQLQFRIAERTSAKEALRVAKAELDSQVQRLEKEKKELQLGLEKELDRRSSDWSSKLGKYHLEEQRLRERVRELAEQNVFLQREVSSLKGREVESISRMRHLEQQLKEMTESSQEAKKKNQDLQLTVSELQEQYQVADTYMDCMQRNYKNIENEKRELQKGVVRLQRTCSEQEKDYRWFAEGLNEELGRMDLSKNHDDHMHKLRVEQMRLTGMEQVLRREVETSRLEIESLRHENVNLLVHLWGAGSDGGSSSYKLDQELRDRLDSVQNQGLSLIHESNHLCEKLLDFIKQNKIQLVDNMPNVDNDLQLEARKHGLNGYFILELDVKMQNLSRGLENFTRSLKMVSLVLDEKPKLISEFQHRGETNGGSMKLISQSLEEDVNLRLEETLVTSLLREKLLTKQLELDQLQAELATTVAGREILKHEVQVALDALSCMSLKMKDLELQMLQKDESIKQLRSELQECTKELTFTKDVLPKVSKERDVMWEEVKQYSEKNMLLNSELKLLKKEKETLEEDILMKEGQITILKDSLGNKPFNIFYKPNSRPELAE</sequence>
<feature type="region of interest" description="Disordered" evidence="2">
    <location>
        <begin position="150"/>
        <end position="182"/>
    </location>
</feature>
<dbReference type="PANTHER" id="PTHR47491:SF5">
    <property type="entry name" value="CAP-GLY DOMAIN LINKER"/>
    <property type="match status" value="1"/>
</dbReference>
<feature type="compositionally biased region" description="Low complexity" evidence="2">
    <location>
        <begin position="153"/>
        <end position="166"/>
    </location>
</feature>
<feature type="compositionally biased region" description="Polar residues" evidence="2">
    <location>
        <begin position="28"/>
        <end position="46"/>
    </location>
</feature>
<dbReference type="EMBL" id="JBBNAE010000006">
    <property type="protein sequence ID" value="KAK9117000.1"/>
    <property type="molecule type" value="Genomic_DNA"/>
</dbReference>
<keyword evidence="1" id="KW-0175">Coiled coil</keyword>
<evidence type="ECO:0000313" key="4">
    <source>
        <dbReference type="EMBL" id="KAK9117000.1"/>
    </source>
</evidence>
<evidence type="ECO:0000259" key="3">
    <source>
        <dbReference type="Pfam" id="PF24670"/>
    </source>
</evidence>
<protein>
    <recommendedName>
        <fullName evidence="3">DUF7653 domain-containing protein</fullName>
    </recommendedName>
</protein>
<feature type="coiled-coil region" evidence="1">
    <location>
        <begin position="313"/>
        <end position="340"/>
    </location>
</feature>
<reference evidence="4 5" key="1">
    <citation type="submission" date="2024-01" db="EMBL/GenBank/DDBJ databases">
        <title>Genome assemblies of Stephania.</title>
        <authorList>
            <person name="Yang L."/>
        </authorList>
    </citation>
    <scope>NUCLEOTIDE SEQUENCE [LARGE SCALE GENOMIC DNA]</scope>
    <source>
        <strain evidence="4">QJT</strain>
        <tissue evidence="4">Leaf</tissue>
    </source>
</reference>
<feature type="domain" description="DUF7653" evidence="3">
    <location>
        <begin position="591"/>
        <end position="728"/>
    </location>
</feature>
<comment type="caution">
    <text evidence="4">The sequence shown here is derived from an EMBL/GenBank/DDBJ whole genome shotgun (WGS) entry which is preliminary data.</text>
</comment>
<feature type="coiled-coil region" evidence="1">
    <location>
        <begin position="816"/>
        <end position="899"/>
    </location>
</feature>
<dbReference type="Proteomes" id="UP001417504">
    <property type="component" value="Unassembled WGS sequence"/>
</dbReference>
<feature type="coiled-coil region" evidence="1">
    <location>
        <begin position="390"/>
        <end position="551"/>
    </location>
</feature>
<organism evidence="4 5">
    <name type="scientific">Stephania japonica</name>
    <dbReference type="NCBI Taxonomy" id="461633"/>
    <lineage>
        <taxon>Eukaryota</taxon>
        <taxon>Viridiplantae</taxon>
        <taxon>Streptophyta</taxon>
        <taxon>Embryophyta</taxon>
        <taxon>Tracheophyta</taxon>
        <taxon>Spermatophyta</taxon>
        <taxon>Magnoliopsida</taxon>
        <taxon>Ranunculales</taxon>
        <taxon>Menispermaceae</taxon>
        <taxon>Menispermoideae</taxon>
        <taxon>Cissampelideae</taxon>
        <taxon>Stephania</taxon>
    </lineage>
</organism>
<dbReference type="PANTHER" id="PTHR47491">
    <property type="entry name" value="CAP-GLY DOMAIN LINKER"/>
    <property type="match status" value="1"/>
</dbReference>
<accession>A0AAP0IKX5</accession>
<proteinExistence type="predicted"/>
<dbReference type="Pfam" id="PF24670">
    <property type="entry name" value="DUF7653"/>
    <property type="match status" value="1"/>
</dbReference>
<keyword evidence="5" id="KW-1185">Reference proteome</keyword>
<evidence type="ECO:0000256" key="2">
    <source>
        <dbReference type="SAM" id="MobiDB-lite"/>
    </source>
</evidence>
<evidence type="ECO:0000313" key="5">
    <source>
        <dbReference type="Proteomes" id="UP001417504"/>
    </source>
</evidence>
<name>A0AAP0IKX5_9MAGN</name>